<evidence type="ECO:0000313" key="1">
    <source>
        <dbReference type="EMBL" id="RKP17419.1"/>
    </source>
</evidence>
<accession>A0A4V1IZA9</accession>
<dbReference type="Proteomes" id="UP000281549">
    <property type="component" value="Unassembled WGS sequence"/>
</dbReference>
<reference evidence="2" key="1">
    <citation type="journal article" date="2018" name="Nat. Microbiol.">
        <title>Leveraging single-cell genomics to expand the fungal tree of life.</title>
        <authorList>
            <person name="Ahrendt S.R."/>
            <person name="Quandt C.A."/>
            <person name="Ciobanu D."/>
            <person name="Clum A."/>
            <person name="Salamov A."/>
            <person name="Andreopoulos B."/>
            <person name="Cheng J.F."/>
            <person name="Woyke T."/>
            <person name="Pelin A."/>
            <person name="Henrissat B."/>
            <person name="Reynolds N.K."/>
            <person name="Benny G.L."/>
            <person name="Smith M.E."/>
            <person name="James T.Y."/>
            <person name="Grigoriev I.V."/>
        </authorList>
    </citation>
    <scope>NUCLEOTIDE SEQUENCE [LARGE SCALE GENOMIC DNA]</scope>
    <source>
        <strain evidence="2">CSF55</strain>
    </source>
</reference>
<dbReference type="AlphaFoldDB" id="A0A4V1IZA9"/>
<organism evidence="1 2">
    <name type="scientific">Rozella allomycis (strain CSF55)</name>
    <dbReference type="NCBI Taxonomy" id="988480"/>
    <lineage>
        <taxon>Eukaryota</taxon>
        <taxon>Fungi</taxon>
        <taxon>Fungi incertae sedis</taxon>
        <taxon>Cryptomycota</taxon>
        <taxon>Cryptomycota incertae sedis</taxon>
        <taxon>Rozella</taxon>
    </lineage>
</organism>
<sequence>MKLVQKGILSPGHSNNLWKLYKVHSKNTLYNVVYNTSLFHFSAPKYAVYSVIDFAHSSVFCEEYERKFLIFEDPQSELGEPQMKKIQTSLRTSNVDFSSITIRSVLRSSQQPLYLEATGTRIQSTQNASMVLRRELELAFPGNL</sequence>
<proteinExistence type="predicted"/>
<dbReference type="EMBL" id="ML005851">
    <property type="protein sequence ID" value="RKP17419.1"/>
    <property type="molecule type" value="Genomic_DNA"/>
</dbReference>
<protein>
    <submittedName>
        <fullName evidence="1">Uncharacterized protein</fullName>
    </submittedName>
</protein>
<evidence type="ECO:0000313" key="2">
    <source>
        <dbReference type="Proteomes" id="UP000281549"/>
    </source>
</evidence>
<name>A0A4V1IZA9_ROZAC</name>
<gene>
    <name evidence="1" type="ORF">ROZALSC1DRAFT_24223</name>
</gene>